<dbReference type="Proteomes" id="UP000027138">
    <property type="component" value="Unassembled WGS sequence"/>
</dbReference>
<organism evidence="2 3">
    <name type="scientific">Jatropha curcas</name>
    <name type="common">Barbados nut</name>
    <dbReference type="NCBI Taxonomy" id="180498"/>
    <lineage>
        <taxon>Eukaryota</taxon>
        <taxon>Viridiplantae</taxon>
        <taxon>Streptophyta</taxon>
        <taxon>Embryophyta</taxon>
        <taxon>Tracheophyta</taxon>
        <taxon>Spermatophyta</taxon>
        <taxon>Magnoliopsida</taxon>
        <taxon>eudicotyledons</taxon>
        <taxon>Gunneridae</taxon>
        <taxon>Pentapetalae</taxon>
        <taxon>rosids</taxon>
        <taxon>fabids</taxon>
        <taxon>Malpighiales</taxon>
        <taxon>Euphorbiaceae</taxon>
        <taxon>Crotonoideae</taxon>
        <taxon>Jatropheae</taxon>
        <taxon>Jatropha</taxon>
    </lineage>
</organism>
<feature type="region of interest" description="Disordered" evidence="1">
    <location>
        <begin position="477"/>
        <end position="514"/>
    </location>
</feature>
<sequence>MSQILEIPASAYTREMETLGALPDIPTFDGEPVPVSQNPLTPGTRPLQLLPSPGTEFPVRYETSRMRDFQSEVNLSKARSGGSATDASAFWDLLDPRMRARVVAAGFGDYAAGLHRTQPRFPPAMRYALMERWNDCMHTFVFRFGEMTLTPVDYAAITGLRFTGPAPPLDARYQTATLGAQLYCIYPGGPSGDSSVESRRIPRYLAHCHHTYASGKGPEYWRSFLNDRELSDLSLSPWDCEAWRTYPGREVAELHTPSRLLMRGYWADRYFLGERVFDTLVPPAQRRVPHPPPRHMCILEELTREDLEVEYRGFSANDFLSVGDFPSYFASPMQARLPEIFEYIQERKTHKTAAHYRAEAAAEAGGAAAPAGPAGVVLGDVPFPPSMEVVLDPGLGLGSGIVIPTDLRQAPPPVPAQRYQEICQCFGFARSYIGRLYSERHELELENGRLRRHQSRQPSAVSRLQAEVDRLRMRLEVEGIPLDSSEEDEDDSASDDAPPSAPHPAVAGPSRRRR</sequence>
<keyword evidence="3" id="KW-1185">Reference proteome</keyword>
<dbReference type="AlphaFoldDB" id="A0A067K613"/>
<protein>
    <recommendedName>
        <fullName evidence="4">Aminotransferase-like plant mobile domain-containing protein</fullName>
    </recommendedName>
</protein>
<evidence type="ECO:0000256" key="1">
    <source>
        <dbReference type="SAM" id="MobiDB-lite"/>
    </source>
</evidence>
<evidence type="ECO:0000313" key="3">
    <source>
        <dbReference type="Proteomes" id="UP000027138"/>
    </source>
</evidence>
<feature type="compositionally biased region" description="Acidic residues" evidence="1">
    <location>
        <begin position="484"/>
        <end position="494"/>
    </location>
</feature>
<evidence type="ECO:0000313" key="2">
    <source>
        <dbReference type="EMBL" id="KDP27695.1"/>
    </source>
</evidence>
<evidence type="ECO:0008006" key="4">
    <source>
        <dbReference type="Google" id="ProtNLM"/>
    </source>
</evidence>
<gene>
    <name evidence="2" type="ORF">JCGZ_20082</name>
</gene>
<name>A0A067K613_JATCU</name>
<reference evidence="2 3" key="1">
    <citation type="journal article" date="2014" name="PLoS ONE">
        <title>Global Analysis of Gene Expression Profiles in Physic Nut (Jatropha curcas L.) Seedlings Exposed to Salt Stress.</title>
        <authorList>
            <person name="Zhang L."/>
            <person name="Zhang C."/>
            <person name="Wu P."/>
            <person name="Chen Y."/>
            <person name="Li M."/>
            <person name="Jiang H."/>
            <person name="Wu G."/>
        </authorList>
    </citation>
    <scope>NUCLEOTIDE SEQUENCE [LARGE SCALE GENOMIC DNA]</scope>
    <source>
        <strain evidence="3">cv. GZQX0401</strain>
        <tissue evidence="2">Young leaves</tissue>
    </source>
</reference>
<proteinExistence type="predicted"/>
<dbReference type="EMBL" id="KK914807">
    <property type="protein sequence ID" value="KDP27695.1"/>
    <property type="molecule type" value="Genomic_DNA"/>
</dbReference>
<accession>A0A067K613</accession>